<accession>A0A1D3D1A9</accession>
<dbReference type="VEuPathDB" id="ToxoDB:cyc_06991"/>
<proteinExistence type="predicted"/>
<feature type="chain" id="PRO_5008914068" description="Transmembrane protein" evidence="1">
    <location>
        <begin position="18"/>
        <end position="116"/>
    </location>
</feature>
<dbReference type="AlphaFoldDB" id="A0A1D3D1A9"/>
<feature type="signal peptide" evidence="1">
    <location>
        <begin position="1"/>
        <end position="17"/>
    </location>
</feature>
<comment type="caution">
    <text evidence="2">The sequence shown here is derived from an EMBL/GenBank/DDBJ whole genome shotgun (WGS) entry which is preliminary data.</text>
</comment>
<organism evidence="2 3">
    <name type="scientific">Cyclospora cayetanensis</name>
    <dbReference type="NCBI Taxonomy" id="88456"/>
    <lineage>
        <taxon>Eukaryota</taxon>
        <taxon>Sar</taxon>
        <taxon>Alveolata</taxon>
        <taxon>Apicomplexa</taxon>
        <taxon>Conoidasida</taxon>
        <taxon>Coccidia</taxon>
        <taxon>Eucoccidiorida</taxon>
        <taxon>Eimeriorina</taxon>
        <taxon>Eimeriidae</taxon>
        <taxon>Cyclospora</taxon>
    </lineage>
</organism>
<sequence length="116" mass="12255">MISLCLVPFVFGALVSAAVEEHNETSLNTGVDITFYEAGSAHPTHDQAVARTHLQSFQKDKDGFGGKKKLAKALAAALGICLATLLLSRWLKSKGIAGYGKSVHEEGLPEEVSTTG</sequence>
<name>A0A1D3D1A9_9EIME</name>
<keyword evidence="1" id="KW-0732">Signal</keyword>
<evidence type="ECO:0008006" key="4">
    <source>
        <dbReference type="Google" id="ProtNLM"/>
    </source>
</evidence>
<dbReference type="InParanoid" id="A0A1D3D1A9"/>
<gene>
    <name evidence="2" type="ORF">cyc_06991</name>
</gene>
<evidence type="ECO:0000313" key="3">
    <source>
        <dbReference type="Proteomes" id="UP000095192"/>
    </source>
</evidence>
<protein>
    <recommendedName>
        <fullName evidence="4">Transmembrane protein</fullName>
    </recommendedName>
</protein>
<dbReference type="Proteomes" id="UP000095192">
    <property type="component" value="Unassembled WGS sequence"/>
</dbReference>
<dbReference type="EMBL" id="JROU02001165">
    <property type="protein sequence ID" value="OEH77236.1"/>
    <property type="molecule type" value="Genomic_DNA"/>
</dbReference>
<reference evidence="2 3" key="1">
    <citation type="journal article" date="2016" name="BMC Genomics">
        <title>Comparative genomics reveals Cyclospora cayetanensis possesses coccidia-like metabolism and invasion components but unique surface antigens.</title>
        <authorList>
            <person name="Liu S."/>
            <person name="Wang L."/>
            <person name="Zheng H."/>
            <person name="Xu Z."/>
            <person name="Roellig D.M."/>
            <person name="Li N."/>
            <person name="Frace M.A."/>
            <person name="Tang K."/>
            <person name="Arrowood M.J."/>
            <person name="Moss D.M."/>
            <person name="Zhang L."/>
            <person name="Feng Y."/>
            <person name="Xiao L."/>
        </authorList>
    </citation>
    <scope>NUCLEOTIDE SEQUENCE [LARGE SCALE GENOMIC DNA]</scope>
    <source>
        <strain evidence="2 3">CHN_HEN01</strain>
    </source>
</reference>
<keyword evidence="3" id="KW-1185">Reference proteome</keyword>
<evidence type="ECO:0000256" key="1">
    <source>
        <dbReference type="SAM" id="SignalP"/>
    </source>
</evidence>
<evidence type="ECO:0000313" key="2">
    <source>
        <dbReference type="EMBL" id="OEH77236.1"/>
    </source>
</evidence>